<protein>
    <submittedName>
        <fullName evidence="1">Uncharacterized protein</fullName>
    </submittedName>
</protein>
<gene>
    <name evidence="1" type="ORF">ACCO45_004883</name>
</gene>
<sequence length="277" mass="29432">MLCAVALRPASMRWTGVAGGNGAELDPKMAVNSSQNDQAGTPTALHIQLRPRRDRPLSMHDKPVAQPCSDVPCSCMPGCEQHEPSLVAEHDCGSSRPNRTRAGCSGVEMAIPDLILPGRTWDVALTSKVLRCAFPCCAALQPEAFAAPLAAAANKETFGFVAPVSLGQWKLMPGARQSPQTRMGHAEYRAPDSVKTPQLSSYPSSWALFGYGTVPWPCLGSWAGLLLAPPGTSDGPASSRRGWPAVRPDDIILNRDGAVLSAWMATASNPRLRVPEA</sequence>
<evidence type="ECO:0000313" key="1">
    <source>
        <dbReference type="EMBL" id="KAL3959766.1"/>
    </source>
</evidence>
<proteinExistence type="predicted"/>
<comment type="caution">
    <text evidence="1">The sequence shown here is derived from an EMBL/GenBank/DDBJ whole genome shotgun (WGS) entry which is preliminary data.</text>
</comment>
<accession>A0ACC4DU29</accession>
<dbReference type="EMBL" id="JBGNUJ010000004">
    <property type="protein sequence ID" value="KAL3959766.1"/>
    <property type="molecule type" value="Genomic_DNA"/>
</dbReference>
<keyword evidence="2" id="KW-1185">Reference proteome</keyword>
<organism evidence="1 2">
    <name type="scientific">Purpureocillium lilacinum</name>
    <name type="common">Paecilomyces lilacinus</name>
    <dbReference type="NCBI Taxonomy" id="33203"/>
    <lineage>
        <taxon>Eukaryota</taxon>
        <taxon>Fungi</taxon>
        <taxon>Dikarya</taxon>
        <taxon>Ascomycota</taxon>
        <taxon>Pezizomycotina</taxon>
        <taxon>Sordariomycetes</taxon>
        <taxon>Hypocreomycetidae</taxon>
        <taxon>Hypocreales</taxon>
        <taxon>Ophiocordycipitaceae</taxon>
        <taxon>Purpureocillium</taxon>
    </lineage>
</organism>
<name>A0ACC4DU29_PURLI</name>
<evidence type="ECO:0000313" key="2">
    <source>
        <dbReference type="Proteomes" id="UP001638806"/>
    </source>
</evidence>
<reference evidence="1" key="1">
    <citation type="submission" date="2024-12" db="EMBL/GenBank/DDBJ databases">
        <title>Comparative genomics and development of molecular markers within Purpureocillium lilacinum and among Purpureocillium species.</title>
        <authorList>
            <person name="Yeh Z.-Y."/>
            <person name="Ni N.-T."/>
            <person name="Lo P.-H."/>
            <person name="Mushyakhwo K."/>
            <person name="Lin C.-F."/>
            <person name="Nai Y.-S."/>
        </authorList>
    </citation>
    <scope>NUCLEOTIDE SEQUENCE</scope>
    <source>
        <strain evidence="1">NCHU-NPUST-175</strain>
    </source>
</reference>
<dbReference type="Proteomes" id="UP001638806">
    <property type="component" value="Unassembled WGS sequence"/>
</dbReference>